<evidence type="ECO:0000313" key="1">
    <source>
        <dbReference type="EMBL" id="QHT92281.1"/>
    </source>
</evidence>
<proteinExistence type="predicted"/>
<sequence length="376" mass="43630">MTIINGIEIDIINYKVNDIKYAIQNNEPIEEKLHVIIVVSNPCLYAKRYILLQDFVKRIEEEEEHVTLYVVEMIYPGQKFIVTDKKNKRHLQLRTETPIWHKENMINLGVKYLLPPSYKAFAWIDADVEFENTTWARDTLKVLNGCKDVVQLFSHCVDMDLDETNLNIFNGFGYSYSKEKRYTGKGKDYWHPGYAWAMTRRAYEKVGGLYDKGVLGSGDCIMAMAFINKASTLHNEEYHADYNDSMVNYQVAASKLRLGYVPGVIRHHYHGTKQNRQYTERWKILMKHSYSPITHLTYDAQGILIPTEAFLEEFKEDIMNYFRERKEDCGGGQSPPHPLPNKVQISVVSSVEKTIQPNVLLAPPSEKLTMCCNFFN</sequence>
<accession>A0A6C0IGC5</accession>
<organism evidence="1">
    <name type="scientific">viral metagenome</name>
    <dbReference type="NCBI Taxonomy" id="1070528"/>
    <lineage>
        <taxon>unclassified sequences</taxon>
        <taxon>metagenomes</taxon>
        <taxon>organismal metagenomes</taxon>
    </lineage>
</organism>
<dbReference type="SUPFAM" id="SSF53448">
    <property type="entry name" value="Nucleotide-diphospho-sugar transferases"/>
    <property type="match status" value="1"/>
</dbReference>
<reference evidence="1" key="1">
    <citation type="journal article" date="2020" name="Nature">
        <title>Giant virus diversity and host interactions through global metagenomics.</title>
        <authorList>
            <person name="Schulz F."/>
            <person name="Roux S."/>
            <person name="Paez-Espino D."/>
            <person name="Jungbluth S."/>
            <person name="Walsh D.A."/>
            <person name="Denef V.J."/>
            <person name="McMahon K.D."/>
            <person name="Konstantinidis K.T."/>
            <person name="Eloe-Fadrosh E.A."/>
            <person name="Kyrpides N.C."/>
            <person name="Woyke T."/>
        </authorList>
    </citation>
    <scope>NUCLEOTIDE SEQUENCE</scope>
    <source>
        <strain evidence="1">GVMAG-M-3300023184-88</strain>
    </source>
</reference>
<protein>
    <recommendedName>
        <fullName evidence="2">Glycosyltransferase 2-like domain-containing protein</fullName>
    </recommendedName>
</protein>
<dbReference type="AlphaFoldDB" id="A0A6C0IGC5"/>
<evidence type="ECO:0008006" key="2">
    <source>
        <dbReference type="Google" id="ProtNLM"/>
    </source>
</evidence>
<dbReference type="EMBL" id="MN740182">
    <property type="protein sequence ID" value="QHT92281.1"/>
    <property type="molecule type" value="Genomic_DNA"/>
</dbReference>
<dbReference type="Gene3D" id="3.90.550.10">
    <property type="entry name" value="Spore Coat Polysaccharide Biosynthesis Protein SpsA, Chain A"/>
    <property type="match status" value="1"/>
</dbReference>
<name>A0A6C0IGC5_9ZZZZ</name>
<dbReference type="InterPro" id="IPR029044">
    <property type="entry name" value="Nucleotide-diphossugar_trans"/>
</dbReference>